<protein>
    <recommendedName>
        <fullName evidence="4">PepSY domain-containing protein</fullName>
    </recommendedName>
</protein>
<evidence type="ECO:0000256" key="1">
    <source>
        <dbReference type="SAM" id="Phobius"/>
    </source>
</evidence>
<evidence type="ECO:0000313" key="3">
    <source>
        <dbReference type="Proteomes" id="UP000266720"/>
    </source>
</evidence>
<keyword evidence="1" id="KW-0812">Transmembrane</keyword>
<dbReference type="KEGG" id="tcb:TCARB_1066"/>
<dbReference type="Proteomes" id="UP000266720">
    <property type="component" value="Chromosome"/>
</dbReference>
<evidence type="ECO:0000313" key="2">
    <source>
        <dbReference type="EMBL" id="AJB42114.1"/>
    </source>
</evidence>
<dbReference type="RefSeq" id="WP_052886946.1">
    <property type="nucleotide sequence ID" value="NZ_CP007493.1"/>
</dbReference>
<name>A0A3G1A973_9CREN</name>
<proteinExistence type="predicted"/>
<gene>
    <name evidence="2" type="ORF">TCARB_1066</name>
</gene>
<reference evidence="3" key="1">
    <citation type="book" date="2010" name="EXTREMOPHILES" publisher="0:0-0">
        <title>Complete genome sequences of ten hyperthermophilic archaea reveal their metabolic capabilities and possible ecological roles.</title>
        <editorList>
            <person name="?"/>
        </editorList>
        <authorList>
            <person name="Ravin N.V."/>
            <person name="Mardanov A.V."/>
            <person name="Bonch-Osmolovskaya E.A."/>
            <person name="Skryabin K.G."/>
        </authorList>
    </citation>
    <scope>NUCLEOTIDE SEQUENCE [LARGE SCALE GENOMIC DNA]</scope>
    <source>
        <strain evidence="3">1505</strain>
    </source>
</reference>
<feature type="transmembrane region" description="Helical" evidence="1">
    <location>
        <begin position="41"/>
        <end position="60"/>
    </location>
</feature>
<dbReference type="EMBL" id="CP007493">
    <property type="protein sequence ID" value="AJB42114.1"/>
    <property type="molecule type" value="Genomic_DNA"/>
</dbReference>
<keyword evidence="1" id="KW-0472">Membrane</keyword>
<keyword evidence="1" id="KW-1133">Transmembrane helix</keyword>
<sequence>MYNNIYFENGKTGEEARSWVKVKAEGKVIQKKAHARMGARLYFATLLAVLAVIVVIASLASNIIAPSSSTTHGDGSVPPMLNEEQKREAISVALSDPLVGNILAKSNWTLFEAGPWTESGRIIGVIMLIRLERPVWVSGEFKDIGGKNYRAKLWVGNLHVLVDLSARRVVAVSPGMARPPEDPPEAATYEALRAVAEKKLGTRPLLAGLFYTDEYPAGLAFFMATVGDRERIVAVDVARRIVVDKYSGEVIKP</sequence>
<dbReference type="GeneID" id="25406482"/>
<accession>A0A3G1A973</accession>
<organism evidence="2 3">
    <name type="scientific">Thermofilum adornatum 1505</name>
    <dbReference type="NCBI Taxonomy" id="697581"/>
    <lineage>
        <taxon>Archaea</taxon>
        <taxon>Thermoproteota</taxon>
        <taxon>Thermoprotei</taxon>
        <taxon>Thermofilales</taxon>
        <taxon>Thermofilaceae</taxon>
        <taxon>Thermofilum</taxon>
    </lineage>
</organism>
<dbReference type="STRING" id="697581.TCARB_1066"/>
<evidence type="ECO:0008006" key="4">
    <source>
        <dbReference type="Google" id="ProtNLM"/>
    </source>
</evidence>
<dbReference type="AlphaFoldDB" id="A0A3G1A973"/>